<dbReference type="Proteomes" id="UP001242368">
    <property type="component" value="Unassembled WGS sequence"/>
</dbReference>
<keyword evidence="4" id="KW-1185">Reference proteome</keyword>
<dbReference type="InterPro" id="IPR036188">
    <property type="entry name" value="FAD/NAD-bd_sf"/>
</dbReference>
<dbReference type="Gene3D" id="3.30.9.10">
    <property type="entry name" value="D-Amino Acid Oxidase, subunit A, domain 2"/>
    <property type="match status" value="1"/>
</dbReference>
<dbReference type="InterPro" id="IPR006076">
    <property type="entry name" value="FAD-dep_OxRdtase"/>
</dbReference>
<evidence type="ECO:0000313" key="4">
    <source>
        <dbReference type="Proteomes" id="UP001242368"/>
    </source>
</evidence>
<accession>A0ABT8CXM7</accession>
<reference evidence="4" key="1">
    <citation type="journal article" date="2019" name="Int. J. Syst. Evol. Microbiol.">
        <title>The Global Catalogue of Microorganisms (GCM) 10K type strain sequencing project: providing services to taxonomists for standard genome sequencing and annotation.</title>
        <authorList>
            <consortium name="The Broad Institute Genomics Platform"/>
            <consortium name="The Broad Institute Genome Sequencing Center for Infectious Disease"/>
            <person name="Wu L."/>
            <person name="Ma J."/>
        </authorList>
    </citation>
    <scope>NUCLEOTIDE SEQUENCE [LARGE SCALE GENOMIC DNA]</scope>
    <source>
        <strain evidence="4">CECT 7184</strain>
    </source>
</reference>
<dbReference type="EMBL" id="JAUFQU010000001">
    <property type="protein sequence ID" value="MDN3708297.1"/>
    <property type="molecule type" value="Genomic_DNA"/>
</dbReference>
<dbReference type="Pfam" id="PF01266">
    <property type="entry name" value="DAO"/>
    <property type="match status" value="1"/>
</dbReference>
<organism evidence="3 4">
    <name type="scientific">Paenimyroides ceti</name>
    <dbReference type="NCBI Taxonomy" id="395087"/>
    <lineage>
        <taxon>Bacteria</taxon>
        <taxon>Pseudomonadati</taxon>
        <taxon>Bacteroidota</taxon>
        <taxon>Flavobacteriia</taxon>
        <taxon>Flavobacteriales</taxon>
        <taxon>Flavobacteriaceae</taxon>
        <taxon>Paenimyroides</taxon>
    </lineage>
</organism>
<evidence type="ECO:0000259" key="2">
    <source>
        <dbReference type="Pfam" id="PF01266"/>
    </source>
</evidence>
<dbReference type="Gene3D" id="3.50.50.60">
    <property type="entry name" value="FAD/NAD(P)-binding domain"/>
    <property type="match status" value="1"/>
</dbReference>
<dbReference type="PANTHER" id="PTHR13847">
    <property type="entry name" value="SARCOSINE DEHYDROGENASE-RELATED"/>
    <property type="match status" value="1"/>
</dbReference>
<dbReference type="RefSeq" id="WP_290364169.1">
    <property type="nucleotide sequence ID" value="NZ_JAUFQU010000001.1"/>
</dbReference>
<dbReference type="GO" id="GO:0016491">
    <property type="term" value="F:oxidoreductase activity"/>
    <property type="evidence" value="ECO:0007669"/>
    <property type="project" value="UniProtKB-KW"/>
</dbReference>
<dbReference type="SUPFAM" id="SSF54373">
    <property type="entry name" value="FAD-linked reductases, C-terminal domain"/>
    <property type="match status" value="1"/>
</dbReference>
<dbReference type="EC" id="1.-.-.-" evidence="3"/>
<keyword evidence="1 3" id="KW-0560">Oxidoreductase</keyword>
<name>A0ABT8CXM7_9FLAO</name>
<comment type="caution">
    <text evidence="3">The sequence shown here is derived from an EMBL/GenBank/DDBJ whole genome shotgun (WGS) entry which is preliminary data.</text>
</comment>
<gene>
    <name evidence="3" type="ORF">QW060_14430</name>
</gene>
<proteinExistence type="predicted"/>
<protein>
    <submittedName>
        <fullName evidence="3">FAD-dependent oxidoreductase</fullName>
        <ecNumber evidence="3">1.-.-.-</ecNumber>
    </submittedName>
</protein>
<sequence>MFMDIDYMIIGSGLAGLNFAYYCEKHDKSFIVIDQPSRSSSLVAGGMYNPVVLKRFTSIWKSREQIDLAIPIYKELEIKFGVRFLYETQLYRKFASVEEQNNWFYACDQPDLAPFLNINLMKSISDTITSEYGFGEVFNTGFLDVKKFVLCYQYYLAEKKILIRDSFAYDRLIVDGERFHYKDIKAKHLIFAEGFSMFQNPYFNNLPLDGTKGELLIVRIPDLELKYIVKSSVFIIPLGNDLYKVGATYDWKDKTDLPTVEAKRELINGLQKLIGSDFEIIEHLAGVRPTVKDRKPLVGRHFEHENMYLLNGLGTRGVLLGPFLAKSLFDSIEQKTDLDPNIDIKRYYKKMQLGKLRKK</sequence>
<feature type="domain" description="FAD dependent oxidoreductase" evidence="2">
    <location>
        <begin position="6"/>
        <end position="328"/>
    </location>
</feature>
<evidence type="ECO:0000256" key="1">
    <source>
        <dbReference type="ARBA" id="ARBA00023002"/>
    </source>
</evidence>
<dbReference type="PANTHER" id="PTHR13847:SF289">
    <property type="entry name" value="GLYCINE OXIDASE"/>
    <property type="match status" value="1"/>
</dbReference>
<dbReference type="SUPFAM" id="SSF51971">
    <property type="entry name" value="Nucleotide-binding domain"/>
    <property type="match status" value="1"/>
</dbReference>
<evidence type="ECO:0000313" key="3">
    <source>
        <dbReference type="EMBL" id="MDN3708297.1"/>
    </source>
</evidence>